<feature type="region of interest" description="Disordered" evidence="1">
    <location>
        <begin position="1"/>
        <end position="31"/>
    </location>
</feature>
<accession>A0A381V7A7</accession>
<dbReference type="PANTHER" id="PTHR42110:SF1">
    <property type="entry name" value="L-ASPARAGINASE, PUTATIVE (AFU_ORTHOLOGUE AFUA_3G11890)-RELATED"/>
    <property type="match status" value="1"/>
</dbReference>
<proteinExistence type="predicted"/>
<dbReference type="EMBL" id="UINC01007915">
    <property type="protein sequence ID" value="SVA35648.1"/>
    <property type="molecule type" value="Genomic_DNA"/>
</dbReference>
<evidence type="ECO:0000256" key="1">
    <source>
        <dbReference type="SAM" id="MobiDB-lite"/>
    </source>
</evidence>
<dbReference type="Pfam" id="PF06089">
    <property type="entry name" value="Asparaginase_II"/>
    <property type="match status" value="1"/>
</dbReference>
<organism evidence="2">
    <name type="scientific">marine metagenome</name>
    <dbReference type="NCBI Taxonomy" id="408172"/>
    <lineage>
        <taxon>unclassified sequences</taxon>
        <taxon>metagenomes</taxon>
        <taxon>ecological metagenomes</taxon>
    </lineage>
</organism>
<evidence type="ECO:0008006" key="3">
    <source>
        <dbReference type="Google" id="ProtNLM"/>
    </source>
</evidence>
<dbReference type="InterPro" id="IPR010349">
    <property type="entry name" value="Asparaginase_II"/>
</dbReference>
<sequence>MSEEDGSDRPSSVAPGRPGSAIYPTNPLGEQYEGIATGRDVEWEPLVDFRRMDVSENTIHGAIAWAHGTEIVHSFGGNVLVYGRSMMKPLMMKTFQEALASEGLSSEQMAIACSSHNGDTEHVAAAQSLLTESEWGLMQCPLDVPLIQFGRQVRRPRRWFHTCSGEHAAMLKALRCMGINRAGYTLPSSPWFPMYLDVLRRMMGKPDWEPQRVAKDGCGLPTTSNTVDELAVMFAGLVREKDDDWIWDAMNSHPDLVGGFNRLDSTCLKAGEGRILAKEGADGLLGLSIIHPDWPKGLGIVIKIAHGWNSQATWYVARAVLGVLGIRLRNPYPLHRQKAFIVSGMVPPQYLEELESVVTWDEWDPDRDRFTLDWKEYSAGMTRSDPFANESSGGD</sequence>
<dbReference type="PANTHER" id="PTHR42110">
    <property type="entry name" value="L-ASPARAGINASE, PUTATIVE (AFU_ORTHOLOGUE AFUA_3G11890)-RELATED"/>
    <property type="match status" value="1"/>
</dbReference>
<protein>
    <recommendedName>
        <fullName evidence="3">L-asparaginase II</fullName>
    </recommendedName>
</protein>
<name>A0A381V7A7_9ZZZZ</name>
<dbReference type="AlphaFoldDB" id="A0A381V7A7"/>
<reference evidence="2" key="1">
    <citation type="submission" date="2018-05" db="EMBL/GenBank/DDBJ databases">
        <authorList>
            <person name="Lanie J.A."/>
            <person name="Ng W.-L."/>
            <person name="Kazmierczak K.M."/>
            <person name="Andrzejewski T.M."/>
            <person name="Davidsen T.M."/>
            <person name="Wayne K.J."/>
            <person name="Tettelin H."/>
            <person name="Glass J.I."/>
            <person name="Rusch D."/>
            <person name="Podicherti R."/>
            <person name="Tsui H.-C.T."/>
            <person name="Winkler M.E."/>
        </authorList>
    </citation>
    <scope>NUCLEOTIDE SEQUENCE</scope>
</reference>
<gene>
    <name evidence="2" type="ORF">METZ01_LOCUS88502</name>
</gene>
<evidence type="ECO:0000313" key="2">
    <source>
        <dbReference type="EMBL" id="SVA35648.1"/>
    </source>
</evidence>